<evidence type="ECO:0000313" key="3">
    <source>
        <dbReference type="Proteomes" id="UP000215059"/>
    </source>
</evidence>
<evidence type="ECO:0000256" key="1">
    <source>
        <dbReference type="SAM" id="Phobius"/>
    </source>
</evidence>
<keyword evidence="1" id="KW-0472">Membrane</keyword>
<gene>
    <name evidence="2" type="ORF">CGZ90_13340</name>
</gene>
<proteinExistence type="predicted"/>
<accession>A0A235F9F0</accession>
<comment type="caution">
    <text evidence="2">The sequence shown here is derived from an EMBL/GenBank/DDBJ whole genome shotgun (WGS) entry which is preliminary data.</text>
</comment>
<keyword evidence="1" id="KW-0812">Transmembrane</keyword>
<reference evidence="2 3" key="1">
    <citation type="submission" date="2017-07" db="EMBL/GenBank/DDBJ databases">
        <title>Fictibacillus sp. nov. GDSW-R2A3 Genome sequencing and assembly.</title>
        <authorList>
            <person name="Mayilraj S."/>
        </authorList>
    </citation>
    <scope>NUCLEOTIDE SEQUENCE [LARGE SCALE GENOMIC DNA]</scope>
    <source>
        <strain evidence="2 3">GDSW-R2A3</strain>
    </source>
</reference>
<protein>
    <submittedName>
        <fullName evidence="2">Uncharacterized protein</fullName>
    </submittedName>
</protein>
<keyword evidence="1" id="KW-1133">Transmembrane helix</keyword>
<feature type="transmembrane region" description="Helical" evidence="1">
    <location>
        <begin position="34"/>
        <end position="52"/>
    </location>
</feature>
<sequence length="72" mass="8303">MGYTLITLLIAGLVLLIDRRKLKQYKRKRENRVYFSIFMIGLVMLLIKSAGIEMPSPLNGISYVLKPLTKMM</sequence>
<dbReference type="AlphaFoldDB" id="A0A235F9F0"/>
<dbReference type="Proteomes" id="UP000215059">
    <property type="component" value="Unassembled WGS sequence"/>
</dbReference>
<dbReference type="OrthoDB" id="2440830at2"/>
<dbReference type="EMBL" id="NOII01000003">
    <property type="protein sequence ID" value="OYD57643.1"/>
    <property type="molecule type" value="Genomic_DNA"/>
</dbReference>
<dbReference type="RefSeq" id="WP_094252994.1">
    <property type="nucleotide sequence ID" value="NZ_JBHLXL010000001.1"/>
</dbReference>
<keyword evidence="3" id="KW-1185">Reference proteome</keyword>
<organism evidence="2 3">
    <name type="scientific">Fictibacillus aquaticus</name>
    <dbReference type="NCBI Taxonomy" id="2021314"/>
    <lineage>
        <taxon>Bacteria</taxon>
        <taxon>Bacillati</taxon>
        <taxon>Bacillota</taxon>
        <taxon>Bacilli</taxon>
        <taxon>Bacillales</taxon>
        <taxon>Fictibacillaceae</taxon>
        <taxon>Fictibacillus</taxon>
    </lineage>
</organism>
<name>A0A235F9F0_9BACL</name>
<evidence type="ECO:0000313" key="2">
    <source>
        <dbReference type="EMBL" id="OYD57643.1"/>
    </source>
</evidence>